<evidence type="ECO:0000313" key="2">
    <source>
        <dbReference type="Proteomes" id="UP001264980"/>
    </source>
</evidence>
<reference evidence="1 2" key="1">
    <citation type="submission" date="2023-07" db="EMBL/GenBank/DDBJ databases">
        <title>Sorghum-associated microbial communities from plants grown in Nebraska, USA.</title>
        <authorList>
            <person name="Schachtman D."/>
        </authorList>
    </citation>
    <scope>NUCLEOTIDE SEQUENCE [LARGE SCALE GENOMIC DNA]</scope>
    <source>
        <strain evidence="1 2">BE57</strain>
    </source>
</reference>
<comment type="caution">
    <text evidence="1">The sequence shown here is derived from an EMBL/GenBank/DDBJ whole genome shotgun (WGS) entry which is preliminary data.</text>
</comment>
<keyword evidence="2" id="KW-1185">Reference proteome</keyword>
<evidence type="ECO:0000313" key="1">
    <source>
        <dbReference type="EMBL" id="MDR6809279.1"/>
    </source>
</evidence>
<dbReference type="Proteomes" id="UP001264980">
    <property type="component" value="Unassembled WGS sequence"/>
</dbReference>
<accession>A0ABU1R791</accession>
<organism evidence="1 2">
    <name type="scientific">Dyadobacter fermentans</name>
    <dbReference type="NCBI Taxonomy" id="94254"/>
    <lineage>
        <taxon>Bacteria</taxon>
        <taxon>Pseudomonadati</taxon>
        <taxon>Bacteroidota</taxon>
        <taxon>Cytophagia</taxon>
        <taxon>Cytophagales</taxon>
        <taxon>Spirosomataceae</taxon>
        <taxon>Dyadobacter</taxon>
    </lineage>
</organism>
<sequence>MVMASVRRVLVTRFGKINILNQTEASHNLSNNGEIILKKSPLNVTNVIAQ</sequence>
<proteinExistence type="predicted"/>
<dbReference type="EMBL" id="JAVDTI010000009">
    <property type="protein sequence ID" value="MDR6809279.1"/>
    <property type="molecule type" value="Genomic_DNA"/>
</dbReference>
<protein>
    <submittedName>
        <fullName evidence="1">Uncharacterized protein</fullName>
    </submittedName>
</protein>
<name>A0ABU1R791_9BACT</name>
<gene>
    <name evidence="1" type="ORF">J2W84_006350</name>
</gene>